<organism evidence="4 5">
    <name type="scientific">Lapidilactobacillus dextrinicus</name>
    <dbReference type="NCBI Taxonomy" id="51664"/>
    <lineage>
        <taxon>Bacteria</taxon>
        <taxon>Bacillati</taxon>
        <taxon>Bacillota</taxon>
        <taxon>Bacilli</taxon>
        <taxon>Lactobacillales</taxon>
        <taxon>Lactobacillaceae</taxon>
        <taxon>Lapidilactobacillus</taxon>
    </lineage>
</organism>
<proteinExistence type="predicted"/>
<keyword evidence="1 2" id="KW-0238">DNA-binding</keyword>
<comment type="caution">
    <text evidence="4">The sequence shown here is derived from an EMBL/GenBank/DDBJ whole genome shotgun (WGS) entry which is preliminary data.</text>
</comment>
<dbReference type="PANTHER" id="PTHR30328">
    <property type="entry name" value="TRANSCRIPTIONAL REPRESSOR"/>
    <property type="match status" value="1"/>
</dbReference>
<dbReference type="PRINTS" id="PR00455">
    <property type="entry name" value="HTHTETR"/>
</dbReference>
<dbReference type="SUPFAM" id="SSF46689">
    <property type="entry name" value="Homeodomain-like"/>
    <property type="match status" value="1"/>
</dbReference>
<dbReference type="Gene3D" id="1.10.357.10">
    <property type="entry name" value="Tetracycline Repressor, domain 2"/>
    <property type="match status" value="1"/>
</dbReference>
<dbReference type="SUPFAM" id="SSF48498">
    <property type="entry name" value="Tetracyclin repressor-like, C-terminal domain"/>
    <property type="match status" value="1"/>
</dbReference>
<dbReference type="InterPro" id="IPR001647">
    <property type="entry name" value="HTH_TetR"/>
</dbReference>
<dbReference type="EMBL" id="DYXY01000020">
    <property type="protein sequence ID" value="HJE14637.1"/>
    <property type="molecule type" value="Genomic_DNA"/>
</dbReference>
<protein>
    <submittedName>
        <fullName evidence="4">TetR/AcrR family transcriptional regulator</fullName>
    </submittedName>
</protein>
<sequence length="214" mass="24668">MSKTDRLAKDPEKERRILASAAVAFAEKGYRKSRVEEIAKAADVSKGLVFKYYQTKENLYLQTLKVAADRVMTAVDYNVWQGSEDLVQMVVNATRYKISLQLKYPTEFKLLITALTQSSQLPKAVGEYVNGAFITNTDLQKEMLTPVIQRQKLKPGVKIDDVYEMIQWIETGFYQKIQSYLQSHPDITVIEDMDELIDQMTRYFSIFEHGFIVD</sequence>
<evidence type="ECO:0000259" key="3">
    <source>
        <dbReference type="PROSITE" id="PS50977"/>
    </source>
</evidence>
<dbReference type="GO" id="GO:0006355">
    <property type="term" value="P:regulation of DNA-templated transcription"/>
    <property type="evidence" value="ECO:0007669"/>
    <property type="project" value="UniProtKB-ARBA"/>
</dbReference>
<dbReference type="PROSITE" id="PS50977">
    <property type="entry name" value="HTH_TETR_2"/>
    <property type="match status" value="1"/>
</dbReference>
<feature type="domain" description="HTH tetR-type" evidence="3">
    <location>
        <begin position="11"/>
        <end position="71"/>
    </location>
</feature>
<dbReference type="Gene3D" id="1.10.10.60">
    <property type="entry name" value="Homeodomain-like"/>
    <property type="match status" value="1"/>
</dbReference>
<accession>A0A921B247</accession>
<reference evidence="4" key="1">
    <citation type="journal article" date="2021" name="PeerJ">
        <title>Extensive microbial diversity within the chicken gut microbiome revealed by metagenomics and culture.</title>
        <authorList>
            <person name="Gilroy R."/>
            <person name="Ravi A."/>
            <person name="Getino M."/>
            <person name="Pursley I."/>
            <person name="Horton D.L."/>
            <person name="Alikhan N.F."/>
            <person name="Baker D."/>
            <person name="Gharbi K."/>
            <person name="Hall N."/>
            <person name="Watson M."/>
            <person name="Adriaenssens E.M."/>
            <person name="Foster-Nyarko E."/>
            <person name="Jarju S."/>
            <person name="Secka A."/>
            <person name="Antonio M."/>
            <person name="Oren A."/>
            <person name="Chaudhuri R.R."/>
            <person name="La Ragione R."/>
            <person name="Hildebrand F."/>
            <person name="Pallen M.J."/>
        </authorList>
    </citation>
    <scope>NUCLEOTIDE SEQUENCE</scope>
    <source>
        <strain evidence="4">CHK173-2119</strain>
    </source>
</reference>
<dbReference type="InterPro" id="IPR009057">
    <property type="entry name" value="Homeodomain-like_sf"/>
</dbReference>
<evidence type="ECO:0000256" key="1">
    <source>
        <dbReference type="ARBA" id="ARBA00023125"/>
    </source>
</evidence>
<dbReference type="Pfam" id="PF00440">
    <property type="entry name" value="TetR_N"/>
    <property type="match status" value="1"/>
</dbReference>
<evidence type="ECO:0000313" key="4">
    <source>
        <dbReference type="EMBL" id="HJE14637.1"/>
    </source>
</evidence>
<dbReference type="InterPro" id="IPR036271">
    <property type="entry name" value="Tet_transcr_reg_TetR-rel_C_sf"/>
</dbReference>
<dbReference type="Proteomes" id="UP000774947">
    <property type="component" value="Unassembled WGS sequence"/>
</dbReference>
<dbReference type="InterPro" id="IPR050109">
    <property type="entry name" value="HTH-type_TetR-like_transc_reg"/>
</dbReference>
<dbReference type="AlphaFoldDB" id="A0A921B247"/>
<reference evidence="4" key="2">
    <citation type="submission" date="2021-09" db="EMBL/GenBank/DDBJ databases">
        <authorList>
            <person name="Gilroy R."/>
        </authorList>
    </citation>
    <scope>NUCLEOTIDE SEQUENCE</scope>
    <source>
        <strain evidence="4">CHK173-2119</strain>
    </source>
</reference>
<name>A0A921B247_9LACO</name>
<evidence type="ECO:0000313" key="5">
    <source>
        <dbReference type="Proteomes" id="UP000774947"/>
    </source>
</evidence>
<dbReference type="GO" id="GO:0003677">
    <property type="term" value="F:DNA binding"/>
    <property type="evidence" value="ECO:0007669"/>
    <property type="project" value="UniProtKB-UniRule"/>
</dbReference>
<feature type="DNA-binding region" description="H-T-H motif" evidence="2">
    <location>
        <begin position="34"/>
        <end position="53"/>
    </location>
</feature>
<evidence type="ECO:0000256" key="2">
    <source>
        <dbReference type="PROSITE-ProRule" id="PRU00335"/>
    </source>
</evidence>
<gene>
    <name evidence="4" type="ORF">K8W17_00970</name>
</gene>
<dbReference type="PANTHER" id="PTHR30328:SF54">
    <property type="entry name" value="HTH-TYPE TRANSCRIPTIONAL REPRESSOR SCO4008"/>
    <property type="match status" value="1"/>
</dbReference>